<dbReference type="AlphaFoldDB" id="A0AAE5S1G0"/>
<protein>
    <submittedName>
        <fullName evidence="1">Uncharacterized protein</fullName>
    </submittedName>
</protein>
<sequence>MHQSTAMTDQYKPRYKWKETWPGEGHEDYSGWDGPDIIGRLQIVMGGKWLWAAGHASWILKRVVPHTGYIDTAREAAKLIEEYHDAMKASHGRTPNLRLKDAGPNPPKLSINNMETHSLKITIVGLQGQTPSFDNAEELIAASAGLGITHIGTEDQTHLLPHLIGLPKFKELAGPMGNGEKDGVSQVRYETWEAYDLLSR</sequence>
<accession>A0AAE5S1G0</accession>
<dbReference type="EMBL" id="NXEJ01000001">
    <property type="protein sequence ID" value="POO54304.1"/>
    <property type="molecule type" value="Genomic_DNA"/>
</dbReference>
<name>A0AAE5S1G0_9HYPH</name>
<organism evidence="1 2">
    <name type="scientific">Agrobacterium rosae</name>
    <dbReference type="NCBI Taxonomy" id="1972867"/>
    <lineage>
        <taxon>Bacteria</taxon>
        <taxon>Pseudomonadati</taxon>
        <taxon>Pseudomonadota</taxon>
        <taxon>Alphaproteobacteria</taxon>
        <taxon>Hyphomicrobiales</taxon>
        <taxon>Rhizobiaceae</taxon>
        <taxon>Rhizobium/Agrobacterium group</taxon>
        <taxon>Agrobacterium</taxon>
    </lineage>
</organism>
<reference evidence="1 2" key="1">
    <citation type="journal article" date="2018" name="Syst. Appl. Microbiol.">
        <title>Agrobacterium rosae sp. nov., isolated from galls on different agricultural crops.</title>
        <authorList>
            <person name="Kuzmanovic N."/>
            <person name="Pulawska J."/>
            <person name="Smalla K."/>
            <person name="Nesme X."/>
        </authorList>
    </citation>
    <scope>NUCLEOTIDE SEQUENCE [LARGE SCALE GENOMIC DNA]</scope>
    <source>
        <strain evidence="1 2">NCPPB 1650</strain>
    </source>
</reference>
<dbReference type="Proteomes" id="UP000237447">
    <property type="component" value="Unassembled WGS sequence"/>
</dbReference>
<gene>
    <name evidence="1" type="ORF">CPJ18_02040</name>
</gene>
<proteinExistence type="predicted"/>
<evidence type="ECO:0000313" key="2">
    <source>
        <dbReference type="Proteomes" id="UP000237447"/>
    </source>
</evidence>
<comment type="caution">
    <text evidence="1">The sequence shown here is derived from an EMBL/GenBank/DDBJ whole genome shotgun (WGS) entry which is preliminary data.</text>
</comment>
<evidence type="ECO:0000313" key="1">
    <source>
        <dbReference type="EMBL" id="POO54304.1"/>
    </source>
</evidence>